<dbReference type="PROSITE" id="PS51718">
    <property type="entry name" value="G_DYNAMIN_2"/>
    <property type="match status" value="1"/>
</dbReference>
<evidence type="ECO:0000256" key="5">
    <source>
        <dbReference type="ARBA" id="ARBA00022753"/>
    </source>
</evidence>
<evidence type="ECO:0000256" key="6">
    <source>
        <dbReference type="ARBA" id="ARBA00022837"/>
    </source>
</evidence>
<dbReference type="Gene3D" id="3.40.50.300">
    <property type="entry name" value="P-loop containing nucleotide triphosphate hydrolases"/>
    <property type="match status" value="1"/>
</dbReference>
<dbReference type="GO" id="GO:0046872">
    <property type="term" value="F:metal ion binding"/>
    <property type="evidence" value="ECO:0007669"/>
    <property type="project" value="UniProtKB-KW"/>
</dbReference>
<dbReference type="Gene3D" id="1.10.238.10">
    <property type="entry name" value="EF-hand"/>
    <property type="match status" value="1"/>
</dbReference>
<evidence type="ECO:0000256" key="8">
    <source>
        <dbReference type="SAM" id="MobiDB-lite"/>
    </source>
</evidence>
<dbReference type="CDD" id="cd09913">
    <property type="entry name" value="EHD"/>
    <property type="match status" value="1"/>
</dbReference>
<dbReference type="Proteomes" id="UP000188320">
    <property type="component" value="Unassembled WGS sequence"/>
</dbReference>
<evidence type="ECO:0000313" key="11">
    <source>
        <dbReference type="EMBL" id="OMH81055.1"/>
    </source>
</evidence>
<dbReference type="PROSITE" id="PS50031">
    <property type="entry name" value="EH"/>
    <property type="match status" value="1"/>
</dbReference>
<evidence type="ECO:0000259" key="9">
    <source>
        <dbReference type="PROSITE" id="PS50031"/>
    </source>
</evidence>
<evidence type="ECO:0000256" key="2">
    <source>
        <dbReference type="ARBA" id="ARBA00004481"/>
    </source>
</evidence>
<feature type="region of interest" description="Disordered" evidence="8">
    <location>
        <begin position="412"/>
        <end position="463"/>
    </location>
</feature>
<dbReference type="SUPFAM" id="SSF52540">
    <property type="entry name" value="P-loop containing nucleoside triphosphate hydrolases"/>
    <property type="match status" value="1"/>
</dbReference>
<organism evidence="11 12">
    <name type="scientific">Zancudomyces culisetae</name>
    <name type="common">Gut fungus</name>
    <name type="synonym">Smittium culisetae</name>
    <dbReference type="NCBI Taxonomy" id="1213189"/>
    <lineage>
        <taxon>Eukaryota</taxon>
        <taxon>Fungi</taxon>
        <taxon>Fungi incertae sedis</taxon>
        <taxon>Zoopagomycota</taxon>
        <taxon>Kickxellomycotina</taxon>
        <taxon>Harpellomycetes</taxon>
        <taxon>Harpellales</taxon>
        <taxon>Legeriomycetaceae</taxon>
        <taxon>Zancudomyces</taxon>
    </lineage>
</organism>
<protein>
    <submittedName>
        <fullName evidence="11">EH domain-containing protein 1</fullName>
    </submittedName>
</protein>
<proteinExistence type="predicted"/>
<dbReference type="InterPro" id="IPR011992">
    <property type="entry name" value="EF-hand-dom_pair"/>
</dbReference>
<dbReference type="InterPro" id="IPR040990">
    <property type="entry name" value="DUF5600"/>
</dbReference>
<evidence type="ECO:0000256" key="1">
    <source>
        <dbReference type="ARBA" id="ARBA00004413"/>
    </source>
</evidence>
<keyword evidence="12" id="KW-1185">Reference proteome</keyword>
<comment type="subcellular location">
    <subcellularLocation>
        <location evidence="1">Cell membrane</location>
        <topology evidence="1">Peripheral membrane protein</topology>
        <orientation evidence="1">Cytoplasmic side</orientation>
    </subcellularLocation>
    <subcellularLocation>
        <location evidence="2">Endosome membrane</location>
        <topology evidence="2">Peripheral membrane protein</topology>
    </subcellularLocation>
</comment>
<accession>A0A1R1PJ78</accession>
<dbReference type="InterPro" id="IPR000261">
    <property type="entry name" value="EH_dom"/>
</dbReference>
<reference evidence="12" key="1">
    <citation type="submission" date="2017-01" db="EMBL/GenBank/DDBJ databases">
        <authorList>
            <person name="Wang Y."/>
            <person name="White M."/>
            <person name="Kvist S."/>
            <person name="Moncalvo J.-M."/>
        </authorList>
    </citation>
    <scope>NUCLEOTIDE SEQUENCE [LARGE SCALE GENOMIC DNA]</scope>
    <source>
        <strain evidence="12">COL-18-3</strain>
    </source>
</reference>
<dbReference type="PANTHER" id="PTHR11216">
    <property type="entry name" value="EH DOMAIN"/>
    <property type="match status" value="1"/>
</dbReference>
<keyword evidence="7" id="KW-0472">Membrane</keyword>
<dbReference type="GO" id="GO:0006897">
    <property type="term" value="P:endocytosis"/>
    <property type="evidence" value="ECO:0007669"/>
    <property type="project" value="TreeGrafter"/>
</dbReference>
<keyword evidence="6" id="KW-0106">Calcium</keyword>
<dbReference type="Pfam" id="PF18150">
    <property type="entry name" value="DUF5600"/>
    <property type="match status" value="1"/>
</dbReference>
<dbReference type="InterPro" id="IPR045063">
    <property type="entry name" value="Dynamin_N"/>
</dbReference>
<dbReference type="Pfam" id="PF00350">
    <property type="entry name" value="Dynamin_N"/>
    <property type="match status" value="1"/>
</dbReference>
<evidence type="ECO:0000256" key="4">
    <source>
        <dbReference type="ARBA" id="ARBA00022723"/>
    </source>
</evidence>
<comment type="caution">
    <text evidence="11">The sequence shown here is derived from an EMBL/GenBank/DDBJ whole genome shotgun (WGS) entry which is preliminary data.</text>
</comment>
<evidence type="ECO:0000256" key="3">
    <source>
        <dbReference type="ARBA" id="ARBA00022475"/>
    </source>
</evidence>
<dbReference type="OrthoDB" id="1716625at2759"/>
<dbReference type="Gene3D" id="1.10.268.20">
    <property type="match status" value="1"/>
</dbReference>
<keyword evidence="4" id="KW-0479">Metal-binding</keyword>
<dbReference type="AlphaFoldDB" id="A0A1R1PJ78"/>
<dbReference type="InterPro" id="IPR031692">
    <property type="entry name" value="EHD_N"/>
</dbReference>
<name>A0A1R1PJ78_ZANCU</name>
<feature type="domain" description="EH" evidence="9">
    <location>
        <begin position="467"/>
        <end position="556"/>
    </location>
</feature>
<dbReference type="PANTHER" id="PTHR11216:SF31">
    <property type="entry name" value="AT21416P"/>
    <property type="match status" value="1"/>
</dbReference>
<dbReference type="Pfam" id="PF16880">
    <property type="entry name" value="EHD_N"/>
    <property type="match status" value="1"/>
</dbReference>
<dbReference type="InterPro" id="IPR030381">
    <property type="entry name" value="G_DYNAMIN_dom"/>
</dbReference>
<feature type="domain" description="Dynamin-type G" evidence="10">
    <location>
        <begin position="59"/>
        <end position="300"/>
    </location>
</feature>
<evidence type="ECO:0000256" key="7">
    <source>
        <dbReference type="ARBA" id="ARBA00023136"/>
    </source>
</evidence>
<evidence type="ECO:0000259" key="10">
    <source>
        <dbReference type="PROSITE" id="PS51718"/>
    </source>
</evidence>
<dbReference type="GO" id="GO:0005886">
    <property type="term" value="C:plasma membrane"/>
    <property type="evidence" value="ECO:0007669"/>
    <property type="project" value="UniProtKB-SubCell"/>
</dbReference>
<keyword evidence="3" id="KW-1003">Cell membrane</keyword>
<sequence length="556" mass="62521">MSDKKKALETSIRCPVTSEDIFKETIAELQDVYFKKIAPLEKAYSFEGFHSEPLTPKDIEAAPMVLLIGQYSTGKTTFIEYILGEEYPGSYIGIEPTTDKFTAVMSGASSKIIPGHAAAVSGDLPFTGLQKFGTKFLSRFQVSHMNKSVLQNITIIDSPGILSGAKQMDRGYDFTKAVQWFAERADLILILFDGYKLDISDEFRVVITSLRGLEDKTRIVLNKCDQIDQQQLMRVYGALMWSLGKIVATPEVIRVYLGSFWPSSKPPLKIKFGDSTDLLKKEQNDLMDCLRQIPKNAAIRRVNDMVKRTRQAKVHAYIISHLKNEMPAVFGKTKKAQKLLNNLKEEFVKIQQLNGLSPGDFPNPLVFREILENYDISKFKKLDKRLLSNVEAALSKDFPRLMQNFPNSYAEDSFPWSQKENGEDHLHSQATTSASHRPMPPRPPPRYTGSGSSSPDTQGASNPVGPSTLHYLELFNKHCDSKTRLISAKIASELMEGVGLFKEDLKDIWFIADAEDRGSLDSVQFEVAMRLCYMVKSGIDLKLAKEKVYNDLGLDL</sequence>
<dbReference type="GO" id="GO:0010008">
    <property type="term" value="C:endosome membrane"/>
    <property type="evidence" value="ECO:0007669"/>
    <property type="project" value="UniProtKB-SubCell"/>
</dbReference>
<dbReference type="GO" id="GO:0005525">
    <property type="term" value="F:GTP binding"/>
    <property type="evidence" value="ECO:0007669"/>
    <property type="project" value="InterPro"/>
</dbReference>
<dbReference type="Pfam" id="PF12763">
    <property type="entry name" value="EH"/>
    <property type="match status" value="1"/>
</dbReference>
<dbReference type="GO" id="GO:0016197">
    <property type="term" value="P:endosomal transport"/>
    <property type="evidence" value="ECO:0007669"/>
    <property type="project" value="TreeGrafter"/>
</dbReference>
<keyword evidence="5" id="KW-0967">Endosome</keyword>
<dbReference type="SUPFAM" id="SSF47473">
    <property type="entry name" value="EF-hand"/>
    <property type="match status" value="1"/>
</dbReference>
<evidence type="ECO:0000313" key="12">
    <source>
        <dbReference type="Proteomes" id="UP000188320"/>
    </source>
</evidence>
<dbReference type="InterPro" id="IPR027417">
    <property type="entry name" value="P-loop_NTPase"/>
</dbReference>
<gene>
    <name evidence="11" type="ORF">AX774_g5496</name>
</gene>
<dbReference type="EMBL" id="LSSK01000998">
    <property type="protein sequence ID" value="OMH81055.1"/>
    <property type="molecule type" value="Genomic_DNA"/>
</dbReference>